<dbReference type="EMBL" id="CP021748">
    <property type="protein sequence ID" value="ARX85660.1"/>
    <property type="molecule type" value="Genomic_DNA"/>
</dbReference>
<proteinExistence type="predicted"/>
<accession>A0A1Z1WH03</accession>
<evidence type="ECO:0000313" key="2">
    <source>
        <dbReference type="Proteomes" id="UP000195880"/>
    </source>
</evidence>
<dbReference type="KEGG" id="salf:SMD44_05124"/>
<reference evidence="1 2" key="1">
    <citation type="submission" date="2017-05" db="EMBL/GenBank/DDBJ databases">
        <title>Streptomyces alboflavus Genome sequencing and assembly.</title>
        <authorList>
            <person name="Wang Y."/>
            <person name="Du B."/>
            <person name="Ding Y."/>
            <person name="Liu H."/>
            <person name="Hou Q."/>
            <person name="Liu K."/>
            <person name="Wang C."/>
            <person name="Yao L."/>
        </authorList>
    </citation>
    <scope>NUCLEOTIDE SEQUENCE [LARGE SCALE GENOMIC DNA]</scope>
    <source>
        <strain evidence="1 2">MDJK44</strain>
    </source>
</reference>
<evidence type="ECO:0000313" key="1">
    <source>
        <dbReference type="EMBL" id="ARX85660.1"/>
    </source>
</evidence>
<dbReference type="Proteomes" id="UP000195880">
    <property type="component" value="Chromosome"/>
</dbReference>
<sequence>MAAFVFLDENRSGNVTEPEEGTGTPFADLVREALRPKGMTFRKLAAGAVDPASGHAISPSTVWKVSDGQPIRIERKVVRAFAAGLGVPLRTVQLAVAEEYVGLVADDPLNASTSDATVVVAHVPGLAAKDMPRVREVLAQFASGDGPAPEGGRSGA</sequence>
<gene>
    <name evidence="1" type="ORF">SMD44_05124</name>
</gene>
<keyword evidence="2" id="KW-1185">Reference proteome</keyword>
<organism evidence="1 2">
    <name type="scientific">Streptomyces alboflavus</name>
    <dbReference type="NCBI Taxonomy" id="67267"/>
    <lineage>
        <taxon>Bacteria</taxon>
        <taxon>Bacillati</taxon>
        <taxon>Actinomycetota</taxon>
        <taxon>Actinomycetes</taxon>
        <taxon>Kitasatosporales</taxon>
        <taxon>Streptomycetaceae</taxon>
        <taxon>Streptomyces</taxon>
    </lineage>
</organism>
<name>A0A1Z1WH03_9ACTN</name>
<protein>
    <submittedName>
        <fullName evidence="1">Uncharacterized protein</fullName>
    </submittedName>
</protein>
<dbReference type="AlphaFoldDB" id="A0A1Z1WH03"/>